<dbReference type="InterPro" id="IPR005828">
    <property type="entry name" value="MFS_sugar_transport-like"/>
</dbReference>
<evidence type="ECO:0000313" key="11">
    <source>
        <dbReference type="Proteomes" id="UP000094112"/>
    </source>
</evidence>
<dbReference type="PROSITE" id="PS00217">
    <property type="entry name" value="SUGAR_TRANSPORT_2"/>
    <property type="match status" value="1"/>
</dbReference>
<dbReference type="InterPro" id="IPR005829">
    <property type="entry name" value="Sugar_transporter_CS"/>
</dbReference>
<feature type="transmembrane region" description="Helical" evidence="8">
    <location>
        <begin position="330"/>
        <end position="353"/>
    </location>
</feature>
<feature type="transmembrane region" description="Helical" evidence="8">
    <location>
        <begin position="20"/>
        <end position="39"/>
    </location>
</feature>
<dbReference type="InterPro" id="IPR050360">
    <property type="entry name" value="MFS_Sugar_Transporters"/>
</dbReference>
<evidence type="ECO:0000256" key="8">
    <source>
        <dbReference type="SAM" id="Phobius"/>
    </source>
</evidence>
<evidence type="ECO:0000256" key="3">
    <source>
        <dbReference type="ARBA" id="ARBA00022448"/>
    </source>
</evidence>
<feature type="transmembrane region" description="Helical" evidence="8">
    <location>
        <begin position="373"/>
        <end position="400"/>
    </location>
</feature>
<evidence type="ECO:0000313" key="10">
    <source>
        <dbReference type="EMBL" id="ODQ57316.1"/>
    </source>
</evidence>
<dbReference type="SUPFAM" id="SSF103473">
    <property type="entry name" value="MFS general substrate transporter"/>
    <property type="match status" value="1"/>
</dbReference>
<dbReference type="GO" id="GO:0005351">
    <property type="term" value="F:carbohydrate:proton symporter activity"/>
    <property type="evidence" value="ECO:0007669"/>
    <property type="project" value="TreeGrafter"/>
</dbReference>
<comment type="subcellular location">
    <subcellularLocation>
        <location evidence="1">Membrane</location>
        <topology evidence="1">Multi-pass membrane protein</topology>
    </subcellularLocation>
</comment>
<dbReference type="InterPro" id="IPR003663">
    <property type="entry name" value="Sugar/inositol_transpt"/>
</dbReference>
<dbReference type="STRING" id="683960.A0A1E3NW07"/>
<dbReference type="Pfam" id="PF00083">
    <property type="entry name" value="Sugar_tr"/>
    <property type="match status" value="1"/>
</dbReference>
<comment type="similarity">
    <text evidence="2 7">Belongs to the major facilitator superfamily. Sugar transporter (TC 2.A.1.1) family.</text>
</comment>
<proteinExistence type="inferred from homology"/>
<dbReference type="GO" id="GO:0016020">
    <property type="term" value="C:membrane"/>
    <property type="evidence" value="ECO:0007669"/>
    <property type="project" value="UniProtKB-SubCell"/>
</dbReference>
<dbReference type="RefSeq" id="XP_019036523.1">
    <property type="nucleotide sequence ID" value="XM_019182377.1"/>
</dbReference>
<keyword evidence="3 7" id="KW-0813">Transport</keyword>
<reference evidence="10 11" key="1">
    <citation type="journal article" date="2016" name="Proc. Natl. Acad. Sci. U.S.A.">
        <title>Comparative genomics of biotechnologically important yeasts.</title>
        <authorList>
            <person name="Riley R."/>
            <person name="Haridas S."/>
            <person name="Wolfe K.H."/>
            <person name="Lopes M.R."/>
            <person name="Hittinger C.T."/>
            <person name="Goeker M."/>
            <person name="Salamov A.A."/>
            <person name="Wisecaver J.H."/>
            <person name="Long T.M."/>
            <person name="Calvey C.H."/>
            <person name="Aerts A.L."/>
            <person name="Barry K.W."/>
            <person name="Choi C."/>
            <person name="Clum A."/>
            <person name="Coughlan A.Y."/>
            <person name="Deshpande S."/>
            <person name="Douglass A.P."/>
            <person name="Hanson S.J."/>
            <person name="Klenk H.-P."/>
            <person name="LaButti K.M."/>
            <person name="Lapidus A."/>
            <person name="Lindquist E.A."/>
            <person name="Lipzen A.M."/>
            <person name="Meier-Kolthoff J.P."/>
            <person name="Ohm R.A."/>
            <person name="Otillar R.P."/>
            <person name="Pangilinan J.L."/>
            <person name="Peng Y."/>
            <person name="Rokas A."/>
            <person name="Rosa C.A."/>
            <person name="Scheuner C."/>
            <person name="Sibirny A.A."/>
            <person name="Slot J.C."/>
            <person name="Stielow J.B."/>
            <person name="Sun H."/>
            <person name="Kurtzman C.P."/>
            <person name="Blackwell M."/>
            <person name="Grigoriev I.V."/>
            <person name="Jeffries T.W."/>
        </authorList>
    </citation>
    <scope>NUCLEOTIDE SEQUENCE [LARGE SCALE GENOMIC DNA]</scope>
    <source>
        <strain evidence="11">ATCC 58044 / CBS 1984 / NCYC 433 / NRRL Y-366-8</strain>
    </source>
</reference>
<feature type="domain" description="Major facilitator superfamily (MFS) profile" evidence="9">
    <location>
        <begin position="23"/>
        <end position="465"/>
    </location>
</feature>
<dbReference type="InterPro" id="IPR020846">
    <property type="entry name" value="MFS_dom"/>
</dbReference>
<dbReference type="InterPro" id="IPR036259">
    <property type="entry name" value="MFS_trans_sf"/>
</dbReference>
<evidence type="ECO:0000259" key="9">
    <source>
        <dbReference type="PROSITE" id="PS50850"/>
    </source>
</evidence>
<dbReference type="PROSITE" id="PS50850">
    <property type="entry name" value="MFS"/>
    <property type="match status" value="1"/>
</dbReference>
<dbReference type="AlphaFoldDB" id="A0A1E3NW07"/>
<feature type="transmembrane region" description="Helical" evidence="8">
    <location>
        <begin position="90"/>
        <end position="110"/>
    </location>
</feature>
<dbReference type="PRINTS" id="PR00171">
    <property type="entry name" value="SUGRTRNSPORT"/>
</dbReference>
<dbReference type="EMBL" id="KV454214">
    <property type="protein sequence ID" value="ODQ57316.1"/>
    <property type="molecule type" value="Genomic_DNA"/>
</dbReference>
<name>A0A1E3NW07_WICAA</name>
<dbReference type="NCBIfam" id="TIGR00879">
    <property type="entry name" value="SP"/>
    <property type="match status" value="1"/>
</dbReference>
<protein>
    <recommendedName>
        <fullName evidence="9">Major facilitator superfamily (MFS) profile domain-containing protein</fullName>
    </recommendedName>
</protein>
<sequence>MDQNVVNDEKKHRGHRTYKFPVILIIISLGGLMLGVETSSMPVFVGSAYFRKYFNNPGAVAQGIIAASNPAGAFFGCWASGFISDRFGRIAALQTGSTIWIGGSIVSVLAQNIPMVITGRAVKGFSVGIFSASLPVYVSEIFPQNKKGLGTSVMQWSLTWGIMLMFYISYFCNLLGDERAFRIAWGIEIAPAISLLVGTIFLPESPKWLATGSRWEEADHILEKLGIQPENRMGNQVGLIDMYDSTGSKCTYLDLFRKDLRKHLLVGITTQLFTQLSGIGVLMYYLVYICQMVGLSGEVKILSASIQYVINVLFTIFPILWLDKMRRKDVLVFGATFLGTCISTIGAIMGWYGHGVPPIDGNESIVWEVTGTPGSLCLALCFLFVAVFASTLSCAGWLYTNEILPLRAKAKGSAICMSVSWTVNFTLTFLTPLSMKHIKWFTFLIFGLFCISGAFIMGFLFPETYGLS</sequence>
<dbReference type="PANTHER" id="PTHR48022">
    <property type="entry name" value="PLASTIDIC GLUCOSE TRANSPORTER 4"/>
    <property type="match status" value="1"/>
</dbReference>
<organism evidence="10 11">
    <name type="scientific">Wickerhamomyces anomalus (strain ATCC 58044 / CBS 1984 / NCYC 433 / NRRL Y-366-8)</name>
    <name type="common">Yeast</name>
    <name type="synonym">Hansenula anomala</name>
    <dbReference type="NCBI Taxonomy" id="683960"/>
    <lineage>
        <taxon>Eukaryota</taxon>
        <taxon>Fungi</taxon>
        <taxon>Dikarya</taxon>
        <taxon>Ascomycota</taxon>
        <taxon>Saccharomycotina</taxon>
        <taxon>Saccharomycetes</taxon>
        <taxon>Phaffomycetales</taxon>
        <taxon>Wickerhamomycetaceae</taxon>
        <taxon>Wickerhamomyces</taxon>
    </lineage>
</organism>
<feature type="transmembrane region" description="Helical" evidence="8">
    <location>
        <begin position="440"/>
        <end position="461"/>
    </location>
</feature>
<evidence type="ECO:0000256" key="6">
    <source>
        <dbReference type="ARBA" id="ARBA00023136"/>
    </source>
</evidence>
<feature type="transmembrane region" description="Helical" evidence="8">
    <location>
        <begin position="306"/>
        <end position="323"/>
    </location>
</feature>
<evidence type="ECO:0000256" key="7">
    <source>
        <dbReference type="RuleBase" id="RU003346"/>
    </source>
</evidence>
<dbReference type="OrthoDB" id="4142200at2759"/>
<evidence type="ECO:0000256" key="4">
    <source>
        <dbReference type="ARBA" id="ARBA00022692"/>
    </source>
</evidence>
<accession>A0A1E3NW07</accession>
<evidence type="ECO:0000256" key="1">
    <source>
        <dbReference type="ARBA" id="ARBA00004141"/>
    </source>
</evidence>
<keyword evidence="5 8" id="KW-1133">Transmembrane helix</keyword>
<dbReference type="PANTHER" id="PTHR48022:SF7">
    <property type="entry name" value="MAJOR FACILITATOR SUPERFAMILY (MFS) PROFILE DOMAIN-CONTAINING PROTEIN-RELATED"/>
    <property type="match status" value="1"/>
</dbReference>
<gene>
    <name evidence="10" type="ORF">WICANDRAFT_35945</name>
</gene>
<feature type="transmembrane region" description="Helical" evidence="8">
    <location>
        <begin position="153"/>
        <end position="171"/>
    </location>
</feature>
<keyword evidence="6 8" id="KW-0472">Membrane</keyword>
<evidence type="ECO:0000256" key="2">
    <source>
        <dbReference type="ARBA" id="ARBA00010992"/>
    </source>
</evidence>
<feature type="transmembrane region" description="Helical" evidence="8">
    <location>
        <begin position="264"/>
        <end position="286"/>
    </location>
</feature>
<feature type="transmembrane region" description="Helical" evidence="8">
    <location>
        <begin position="412"/>
        <end position="434"/>
    </location>
</feature>
<evidence type="ECO:0000256" key="5">
    <source>
        <dbReference type="ARBA" id="ARBA00022989"/>
    </source>
</evidence>
<dbReference type="GeneID" id="30199623"/>
<feature type="transmembrane region" description="Helical" evidence="8">
    <location>
        <begin position="59"/>
        <end position="83"/>
    </location>
</feature>
<keyword evidence="11" id="KW-1185">Reference proteome</keyword>
<dbReference type="Gene3D" id="1.20.1250.20">
    <property type="entry name" value="MFS general substrate transporter like domains"/>
    <property type="match status" value="1"/>
</dbReference>
<feature type="non-terminal residue" evidence="10">
    <location>
        <position position="468"/>
    </location>
</feature>
<keyword evidence="4 8" id="KW-0812">Transmembrane</keyword>
<dbReference type="Proteomes" id="UP000094112">
    <property type="component" value="Unassembled WGS sequence"/>
</dbReference>